<geneLocation type="plasmid" evidence="2">
    <name>ppla133_1</name>
</geneLocation>
<keyword evidence="1" id="KW-0614">Plasmid</keyword>
<protein>
    <submittedName>
        <fullName evidence="1">Uncharacterized protein</fullName>
    </submittedName>
</protein>
<dbReference type="KEGG" id="pbap:Pla133_52710"/>
<dbReference type="Proteomes" id="UP000316921">
    <property type="component" value="Plasmid pPla133_1"/>
</dbReference>
<dbReference type="EMBL" id="CP036288">
    <property type="protein sequence ID" value="QDU70147.1"/>
    <property type="molecule type" value="Genomic_DNA"/>
</dbReference>
<reference evidence="1 2" key="1">
    <citation type="submission" date="2019-02" db="EMBL/GenBank/DDBJ databases">
        <title>Deep-cultivation of Planctomycetes and their phenomic and genomic characterization uncovers novel biology.</title>
        <authorList>
            <person name="Wiegand S."/>
            <person name="Jogler M."/>
            <person name="Boedeker C."/>
            <person name="Pinto D."/>
            <person name="Vollmers J."/>
            <person name="Rivas-Marin E."/>
            <person name="Kohn T."/>
            <person name="Peeters S.H."/>
            <person name="Heuer A."/>
            <person name="Rast P."/>
            <person name="Oberbeckmann S."/>
            <person name="Bunk B."/>
            <person name="Jeske O."/>
            <person name="Meyerdierks A."/>
            <person name="Storesund J.E."/>
            <person name="Kallscheuer N."/>
            <person name="Luecker S."/>
            <person name="Lage O.M."/>
            <person name="Pohl T."/>
            <person name="Merkel B.J."/>
            <person name="Hornburger P."/>
            <person name="Mueller R.-W."/>
            <person name="Bruemmer F."/>
            <person name="Labrenz M."/>
            <person name="Spormann A.M."/>
            <person name="Op den Camp H."/>
            <person name="Overmann J."/>
            <person name="Amann R."/>
            <person name="Jetten M.S.M."/>
            <person name="Mascher T."/>
            <person name="Medema M.H."/>
            <person name="Devos D.P."/>
            <person name="Kaster A.-K."/>
            <person name="Ovreas L."/>
            <person name="Rohde M."/>
            <person name="Galperin M.Y."/>
            <person name="Jogler C."/>
        </authorList>
    </citation>
    <scope>NUCLEOTIDE SEQUENCE [LARGE SCALE GENOMIC DNA]</scope>
    <source>
        <strain evidence="1 2">Pla133</strain>
        <plasmid evidence="2">ppla133_1</plasmid>
    </source>
</reference>
<dbReference type="AlphaFoldDB" id="A0A518BT47"/>
<sequence length="106" mass="11763">MREFAEFESDADVREILKGNGIFEAHRLIAEYRCYRTRKDGGTQDVLVRIFDVGAGNPRARYSWNVSVPDANESGSVPANPADSIMAAGHEPHWTLLETDARKGKG</sequence>
<gene>
    <name evidence="1" type="ORF">Pla133_52710</name>
</gene>
<proteinExistence type="predicted"/>
<evidence type="ECO:0000313" key="1">
    <source>
        <dbReference type="EMBL" id="QDU70147.1"/>
    </source>
</evidence>
<dbReference type="RefSeq" id="WP_145071107.1">
    <property type="nucleotide sequence ID" value="NZ_CP036288.1"/>
</dbReference>
<organism evidence="1 2">
    <name type="scientific">Engelhardtia mirabilis</name>
    <dbReference type="NCBI Taxonomy" id="2528011"/>
    <lineage>
        <taxon>Bacteria</taxon>
        <taxon>Pseudomonadati</taxon>
        <taxon>Planctomycetota</taxon>
        <taxon>Planctomycetia</taxon>
        <taxon>Planctomycetia incertae sedis</taxon>
        <taxon>Engelhardtia</taxon>
    </lineage>
</organism>
<keyword evidence="2" id="KW-1185">Reference proteome</keyword>
<evidence type="ECO:0000313" key="2">
    <source>
        <dbReference type="Proteomes" id="UP000316921"/>
    </source>
</evidence>
<accession>A0A518BT47</accession>
<name>A0A518BT47_9BACT</name>